<reference evidence="11" key="1">
    <citation type="journal article" date="2014" name="Int. J. Syst. Evol. Microbiol.">
        <title>Complete genome sequence of Corynebacterium casei LMG S-19264T (=DSM 44701T), isolated from a smear-ripened cheese.</title>
        <authorList>
            <consortium name="US DOE Joint Genome Institute (JGI-PGF)"/>
            <person name="Walter F."/>
            <person name="Albersmeier A."/>
            <person name="Kalinowski J."/>
            <person name="Ruckert C."/>
        </authorList>
    </citation>
    <scope>NUCLEOTIDE SEQUENCE</scope>
    <source>
        <strain evidence="11">JCM 3091</strain>
    </source>
</reference>
<evidence type="ECO:0000256" key="4">
    <source>
        <dbReference type="ARBA" id="ARBA00022475"/>
    </source>
</evidence>
<dbReference type="AlphaFoldDB" id="A0A8J3BLF7"/>
<dbReference type="PROSITE" id="PS51012">
    <property type="entry name" value="ABC_TM2"/>
    <property type="match status" value="1"/>
</dbReference>
<sequence>MAETAVTAEPDAGTTPAAIAARHGLTVAGARPGLGAYARQLWAYRHFISAYANARVIAQFSTAKLGRIWQVLTPITNALVYYLIFGIILKADGGEPNFIGYLCAGVFIFTFTSSVVTAGIQAISGNLGIIRALHFPRASLPLALAMVQFQHLVASMLVLAGIMLVTGEPLTFEWLLVLPALLLQSVFNAGLALAMARLGAKLTDLRQVMPFILRTWMYASAVLYPVTLFKDHLPPWAADLLELNPLLVYIELMRHAMMSEVSLSSPIGQIWALAAGWALLVGAGGFIYFWRGEQEYGRG</sequence>
<name>A0A8J3BLF7_9ACTN</name>
<evidence type="ECO:0000256" key="2">
    <source>
        <dbReference type="ARBA" id="ARBA00007783"/>
    </source>
</evidence>
<dbReference type="InterPro" id="IPR047817">
    <property type="entry name" value="ABC2_TM_bact-type"/>
</dbReference>
<dbReference type="GO" id="GO:0005886">
    <property type="term" value="C:plasma membrane"/>
    <property type="evidence" value="ECO:0007669"/>
    <property type="project" value="UniProtKB-SubCell"/>
</dbReference>
<keyword evidence="7 9" id="KW-1133">Transmembrane helix</keyword>
<evidence type="ECO:0000256" key="6">
    <source>
        <dbReference type="ARBA" id="ARBA00022692"/>
    </source>
</evidence>
<keyword evidence="8 9" id="KW-0472">Membrane</keyword>
<dbReference type="PANTHER" id="PTHR30413:SF8">
    <property type="entry name" value="TRANSPORT PERMEASE PROTEIN"/>
    <property type="match status" value="1"/>
</dbReference>
<evidence type="ECO:0000256" key="5">
    <source>
        <dbReference type="ARBA" id="ARBA00022519"/>
    </source>
</evidence>
<evidence type="ECO:0000313" key="11">
    <source>
        <dbReference type="EMBL" id="GGK12308.1"/>
    </source>
</evidence>
<keyword evidence="6 9" id="KW-0812">Transmembrane</keyword>
<dbReference type="RefSeq" id="WP_189112142.1">
    <property type="nucleotide sequence ID" value="NZ_BMQC01000001.1"/>
</dbReference>
<dbReference type="InterPro" id="IPR013525">
    <property type="entry name" value="ABC2_TM"/>
</dbReference>
<evidence type="ECO:0000256" key="1">
    <source>
        <dbReference type="ARBA" id="ARBA00004429"/>
    </source>
</evidence>
<dbReference type="EMBL" id="BMQC01000001">
    <property type="protein sequence ID" value="GGK12308.1"/>
    <property type="molecule type" value="Genomic_DNA"/>
</dbReference>
<feature type="domain" description="ABC transmembrane type-2" evidence="10">
    <location>
        <begin position="65"/>
        <end position="292"/>
    </location>
</feature>
<dbReference type="GO" id="GO:0015920">
    <property type="term" value="P:lipopolysaccharide transport"/>
    <property type="evidence" value="ECO:0007669"/>
    <property type="project" value="TreeGrafter"/>
</dbReference>
<feature type="transmembrane region" description="Helical" evidence="9">
    <location>
        <begin position="140"/>
        <end position="162"/>
    </location>
</feature>
<comment type="subcellular location">
    <subcellularLocation>
        <location evidence="1">Cell inner membrane</location>
        <topology evidence="1">Multi-pass membrane protein</topology>
    </subcellularLocation>
    <subcellularLocation>
        <location evidence="9">Cell membrane</location>
        <topology evidence="9">Multi-pass membrane protein</topology>
    </subcellularLocation>
</comment>
<proteinExistence type="inferred from homology"/>
<dbReference type="Proteomes" id="UP000662200">
    <property type="component" value="Unassembled WGS sequence"/>
</dbReference>
<dbReference type="PANTHER" id="PTHR30413">
    <property type="entry name" value="INNER MEMBRANE TRANSPORT PERMEASE"/>
    <property type="match status" value="1"/>
</dbReference>
<keyword evidence="4 9" id="KW-1003">Cell membrane</keyword>
<protein>
    <recommendedName>
        <fullName evidence="9">Transport permease protein</fullName>
    </recommendedName>
</protein>
<evidence type="ECO:0000256" key="3">
    <source>
        <dbReference type="ARBA" id="ARBA00022448"/>
    </source>
</evidence>
<comment type="similarity">
    <text evidence="2 9">Belongs to the ABC-2 integral membrane protein family.</text>
</comment>
<keyword evidence="5" id="KW-0997">Cell inner membrane</keyword>
<feature type="transmembrane region" description="Helical" evidence="9">
    <location>
        <begin position="71"/>
        <end position="92"/>
    </location>
</feature>
<evidence type="ECO:0000313" key="12">
    <source>
        <dbReference type="Proteomes" id="UP000662200"/>
    </source>
</evidence>
<dbReference type="Pfam" id="PF01061">
    <property type="entry name" value="ABC2_membrane"/>
    <property type="match status" value="1"/>
</dbReference>
<keyword evidence="3 9" id="KW-0813">Transport</keyword>
<keyword evidence="12" id="KW-1185">Reference proteome</keyword>
<feature type="transmembrane region" description="Helical" evidence="9">
    <location>
        <begin position="270"/>
        <end position="290"/>
    </location>
</feature>
<evidence type="ECO:0000256" key="7">
    <source>
        <dbReference type="ARBA" id="ARBA00022989"/>
    </source>
</evidence>
<gene>
    <name evidence="11" type="ORF">GCM10010124_01020</name>
</gene>
<organism evidence="11 12">
    <name type="scientific">Pilimelia terevasa</name>
    <dbReference type="NCBI Taxonomy" id="53372"/>
    <lineage>
        <taxon>Bacteria</taxon>
        <taxon>Bacillati</taxon>
        <taxon>Actinomycetota</taxon>
        <taxon>Actinomycetes</taxon>
        <taxon>Micromonosporales</taxon>
        <taxon>Micromonosporaceae</taxon>
        <taxon>Pilimelia</taxon>
    </lineage>
</organism>
<feature type="transmembrane region" description="Helical" evidence="9">
    <location>
        <begin position="174"/>
        <end position="196"/>
    </location>
</feature>
<evidence type="ECO:0000256" key="8">
    <source>
        <dbReference type="ARBA" id="ARBA00023136"/>
    </source>
</evidence>
<accession>A0A8J3BLF7</accession>
<comment type="caution">
    <text evidence="11">The sequence shown here is derived from an EMBL/GenBank/DDBJ whole genome shotgun (WGS) entry which is preliminary data.</text>
</comment>
<evidence type="ECO:0000256" key="9">
    <source>
        <dbReference type="RuleBase" id="RU361157"/>
    </source>
</evidence>
<feature type="transmembrane region" description="Helical" evidence="9">
    <location>
        <begin position="208"/>
        <end position="226"/>
    </location>
</feature>
<feature type="transmembrane region" description="Helical" evidence="9">
    <location>
        <begin position="98"/>
        <end position="120"/>
    </location>
</feature>
<reference evidence="11" key="2">
    <citation type="submission" date="2020-09" db="EMBL/GenBank/DDBJ databases">
        <authorList>
            <person name="Sun Q."/>
            <person name="Ohkuma M."/>
        </authorList>
    </citation>
    <scope>NUCLEOTIDE SEQUENCE</scope>
    <source>
        <strain evidence="11">JCM 3091</strain>
    </source>
</reference>
<dbReference type="GO" id="GO:0140359">
    <property type="term" value="F:ABC-type transporter activity"/>
    <property type="evidence" value="ECO:0007669"/>
    <property type="project" value="InterPro"/>
</dbReference>
<evidence type="ECO:0000259" key="10">
    <source>
        <dbReference type="PROSITE" id="PS51012"/>
    </source>
</evidence>